<feature type="chain" id="PRO_5045364082" evidence="1">
    <location>
        <begin position="30"/>
        <end position="489"/>
    </location>
</feature>
<sequence>MTGKPGYFLTRTPMIAAAVLGVWAFSATAQTTTATDTDTDTGAAQVDVAPDSITPAVLKQADILLWKQPGPTARLQARGVLEIAAADGNPEAQLILGRHLLHGWILERNVARGIALLEQAVAAGHAGAQVELGQAVLSGNGMDADPERAQALLEQAVSQGNRDAMRVLGKQLVGGWDLTRDVERGRALLDKAIAEGDEKARVARGELMLYGIGLEQDRARALELFEAAAENGNGEGLAIYGEDLMWSLRDWSRAEAMLTRAAELGATEAWVTLAHGAMYGYLGGGRRSRAKFDGFAEKAHAAGEEGIAALEATRNMWGINMRASGPETIARLRKDADAGNAAAARFLIGLLRDGNGLNLRRRPEDAAEALETYRDLFDEKTVAQLEITLAAAKAWVPKAWAEVAEAYAARPDLKSIWFGKELYKANENVAFYILQQRFREEGLYRGPINGYATRSTLRATNIACRTLDKTAACYDSVMRPDVIGALLAQ</sequence>
<dbReference type="PANTHER" id="PTHR11102:SF160">
    <property type="entry name" value="ERAD-ASSOCIATED E3 UBIQUITIN-PROTEIN LIGASE COMPONENT HRD3"/>
    <property type="match status" value="1"/>
</dbReference>
<dbReference type="SUPFAM" id="SSF81901">
    <property type="entry name" value="HCP-like"/>
    <property type="match status" value="1"/>
</dbReference>
<dbReference type="InterPro" id="IPR011990">
    <property type="entry name" value="TPR-like_helical_dom_sf"/>
</dbReference>
<evidence type="ECO:0000256" key="1">
    <source>
        <dbReference type="SAM" id="SignalP"/>
    </source>
</evidence>
<dbReference type="PANTHER" id="PTHR11102">
    <property type="entry name" value="SEL-1-LIKE PROTEIN"/>
    <property type="match status" value="1"/>
</dbReference>
<dbReference type="SMART" id="SM00671">
    <property type="entry name" value="SEL1"/>
    <property type="match status" value="4"/>
</dbReference>
<keyword evidence="1" id="KW-0732">Signal</keyword>
<protein>
    <submittedName>
        <fullName evidence="2">Sel1 repeat family protein</fullName>
    </submittedName>
</protein>
<dbReference type="InterPro" id="IPR006597">
    <property type="entry name" value="Sel1-like"/>
</dbReference>
<keyword evidence="3" id="KW-1185">Reference proteome</keyword>
<proteinExistence type="predicted"/>
<evidence type="ECO:0000313" key="2">
    <source>
        <dbReference type="EMBL" id="MBR9651450.1"/>
    </source>
</evidence>
<name>A0ABS5HR59_9RHOB</name>
<evidence type="ECO:0000313" key="3">
    <source>
        <dbReference type="Proteomes" id="UP001195941"/>
    </source>
</evidence>
<accession>A0ABS5HR59</accession>
<organism evidence="2 3">
    <name type="scientific">Thalassovita aquimarina</name>
    <dbReference type="NCBI Taxonomy" id="2785917"/>
    <lineage>
        <taxon>Bacteria</taxon>
        <taxon>Pseudomonadati</taxon>
        <taxon>Pseudomonadota</taxon>
        <taxon>Alphaproteobacteria</taxon>
        <taxon>Rhodobacterales</taxon>
        <taxon>Roseobacteraceae</taxon>
        <taxon>Thalassovita</taxon>
    </lineage>
</organism>
<dbReference type="Proteomes" id="UP001195941">
    <property type="component" value="Unassembled WGS sequence"/>
</dbReference>
<feature type="signal peptide" evidence="1">
    <location>
        <begin position="1"/>
        <end position="29"/>
    </location>
</feature>
<reference evidence="2 3" key="1">
    <citation type="journal article" date="2021" name="Arch. Microbiol.">
        <title>Thalassobius aquimarinus sp. nov., isolated from the Sea of Japan seashore.</title>
        <authorList>
            <person name="Kurilenko V.V."/>
            <person name="Romanenko L.A."/>
            <person name="Chernysheva N.Y."/>
            <person name="Velansky P.V."/>
            <person name="Tekutyeva L.A."/>
            <person name="Isaeva M.P."/>
            <person name="Mikhailov V.V."/>
        </authorList>
    </citation>
    <scope>NUCLEOTIDE SEQUENCE [LARGE SCALE GENOMIC DNA]</scope>
    <source>
        <strain evidence="2 3">KMM 8518</strain>
    </source>
</reference>
<comment type="caution">
    <text evidence="2">The sequence shown here is derived from an EMBL/GenBank/DDBJ whole genome shotgun (WGS) entry which is preliminary data.</text>
</comment>
<dbReference type="EMBL" id="JADMKU010000007">
    <property type="protein sequence ID" value="MBR9651450.1"/>
    <property type="molecule type" value="Genomic_DNA"/>
</dbReference>
<dbReference type="InterPro" id="IPR050767">
    <property type="entry name" value="Sel1_AlgK"/>
</dbReference>
<dbReference type="Gene3D" id="1.25.40.10">
    <property type="entry name" value="Tetratricopeptide repeat domain"/>
    <property type="match status" value="1"/>
</dbReference>
<gene>
    <name evidence="2" type="ORF">IT775_09980</name>
</gene>
<dbReference type="Pfam" id="PF08238">
    <property type="entry name" value="Sel1"/>
    <property type="match status" value="4"/>
</dbReference>
<dbReference type="RefSeq" id="WP_212700966.1">
    <property type="nucleotide sequence ID" value="NZ_JADMKU010000007.1"/>
</dbReference>